<evidence type="ECO:0000256" key="1">
    <source>
        <dbReference type="SAM" id="Phobius"/>
    </source>
</evidence>
<dbReference type="Proteomes" id="UP001596223">
    <property type="component" value="Unassembled WGS sequence"/>
</dbReference>
<proteinExistence type="predicted"/>
<gene>
    <name evidence="2" type="ORF">ACFP3H_15715</name>
</gene>
<name>A0ABW1JV44_9NOCA</name>
<evidence type="ECO:0008006" key="4">
    <source>
        <dbReference type="Google" id="ProtNLM"/>
    </source>
</evidence>
<comment type="caution">
    <text evidence="2">The sequence shown here is derived from an EMBL/GenBank/DDBJ whole genome shotgun (WGS) entry which is preliminary data.</text>
</comment>
<keyword evidence="1" id="KW-0472">Membrane</keyword>
<keyword evidence="3" id="KW-1185">Reference proteome</keyword>
<feature type="transmembrane region" description="Helical" evidence="1">
    <location>
        <begin position="20"/>
        <end position="40"/>
    </location>
</feature>
<evidence type="ECO:0000313" key="2">
    <source>
        <dbReference type="EMBL" id="MFC6012508.1"/>
    </source>
</evidence>
<feature type="transmembrane region" description="Helical" evidence="1">
    <location>
        <begin position="106"/>
        <end position="126"/>
    </location>
</feature>
<feature type="transmembrane region" description="Helical" evidence="1">
    <location>
        <begin position="52"/>
        <end position="73"/>
    </location>
</feature>
<dbReference type="EMBL" id="JBHSQN010000010">
    <property type="protein sequence ID" value="MFC6012508.1"/>
    <property type="molecule type" value="Genomic_DNA"/>
</dbReference>
<evidence type="ECO:0000313" key="3">
    <source>
        <dbReference type="Proteomes" id="UP001596223"/>
    </source>
</evidence>
<protein>
    <recommendedName>
        <fullName evidence="4">PH domain-containing protein</fullName>
    </recommendedName>
</protein>
<feature type="transmembrane region" description="Helical" evidence="1">
    <location>
        <begin position="138"/>
        <end position="156"/>
    </location>
</feature>
<sequence length="280" mass="30675">MSAEKEFSYPAPGEWETARWWEYPFLAFIAGFGVFLLLQAVGSTEQSEWSKAIFFISLGLTSVLMCVHLLLLIRQSHNKPPVLSRVSVTDGRLSIKSARPIELTNIAMLLCGTVAASVFIVTVPSGEMDLPLTDGQRTFFPFFAGAALVYGVIDLLRSVTQAPIGRLIITPTEISFKRTFAGRTTLNFSDITDVTVPAGGRSKVSSVSVKCGPEGSGQGAGLDPRWPSVGAAATFWLVRFYHRHPELRDELADHRVIDRIESGGLLDPEDPKARMAMRTM</sequence>
<accession>A0ABW1JV44</accession>
<keyword evidence="1" id="KW-0812">Transmembrane</keyword>
<keyword evidence="1" id="KW-1133">Transmembrane helix</keyword>
<organism evidence="2 3">
    <name type="scientific">Nocardia lasii</name>
    <dbReference type="NCBI Taxonomy" id="1616107"/>
    <lineage>
        <taxon>Bacteria</taxon>
        <taxon>Bacillati</taxon>
        <taxon>Actinomycetota</taxon>
        <taxon>Actinomycetes</taxon>
        <taxon>Mycobacteriales</taxon>
        <taxon>Nocardiaceae</taxon>
        <taxon>Nocardia</taxon>
    </lineage>
</organism>
<reference evidence="3" key="1">
    <citation type="journal article" date="2019" name="Int. J. Syst. Evol. Microbiol.">
        <title>The Global Catalogue of Microorganisms (GCM) 10K type strain sequencing project: providing services to taxonomists for standard genome sequencing and annotation.</title>
        <authorList>
            <consortium name="The Broad Institute Genomics Platform"/>
            <consortium name="The Broad Institute Genome Sequencing Center for Infectious Disease"/>
            <person name="Wu L."/>
            <person name="Ma J."/>
        </authorList>
    </citation>
    <scope>NUCLEOTIDE SEQUENCE [LARGE SCALE GENOMIC DNA]</scope>
    <source>
        <strain evidence="3">CCUG 36956</strain>
    </source>
</reference>
<dbReference type="RefSeq" id="WP_378606184.1">
    <property type="nucleotide sequence ID" value="NZ_JBHSQN010000010.1"/>
</dbReference>